<dbReference type="InterPro" id="IPR003448">
    <property type="entry name" value="Mopterin_biosynth_MoaE"/>
</dbReference>
<evidence type="ECO:0000256" key="3">
    <source>
        <dbReference type="ARBA" id="ARBA00011950"/>
    </source>
</evidence>
<name>A0A1B8QF92_9GAMM</name>
<evidence type="ECO:0000256" key="7">
    <source>
        <dbReference type="ARBA" id="ARBA00029745"/>
    </source>
</evidence>
<dbReference type="OrthoDB" id="9803224at2"/>
<evidence type="ECO:0000313" key="12">
    <source>
        <dbReference type="EMBL" id="OBX80606.1"/>
    </source>
</evidence>
<dbReference type="Pfam" id="PF02391">
    <property type="entry name" value="MoaE"/>
    <property type="match status" value="1"/>
</dbReference>
<dbReference type="Proteomes" id="UP000092508">
    <property type="component" value="Unassembled WGS sequence"/>
</dbReference>
<evidence type="ECO:0000256" key="4">
    <source>
        <dbReference type="ARBA" id="ARBA00013858"/>
    </source>
</evidence>
<dbReference type="UniPathway" id="UPA00344"/>
<dbReference type="CDD" id="cd00756">
    <property type="entry name" value="MoaE"/>
    <property type="match status" value="1"/>
</dbReference>
<evidence type="ECO:0000313" key="13">
    <source>
        <dbReference type="Proteomes" id="UP000092508"/>
    </source>
</evidence>
<gene>
    <name evidence="12" type="ORF">A9308_03455</name>
</gene>
<dbReference type="EC" id="2.8.1.12" evidence="3"/>
<dbReference type="GO" id="GO:0006777">
    <property type="term" value="P:Mo-molybdopterin cofactor biosynthetic process"/>
    <property type="evidence" value="ECO:0007669"/>
    <property type="project" value="UniProtKB-KW"/>
</dbReference>
<comment type="caution">
    <text evidence="12">The sequence shown here is derived from an EMBL/GenBank/DDBJ whole genome shotgun (WGS) entry which is preliminary data.</text>
</comment>
<dbReference type="GO" id="GO:0030366">
    <property type="term" value="F:molybdopterin synthase activity"/>
    <property type="evidence" value="ECO:0007669"/>
    <property type="project" value="UniProtKB-EC"/>
</dbReference>
<comment type="similarity">
    <text evidence="2">Belongs to the MoaE family.</text>
</comment>
<comment type="pathway">
    <text evidence="1">Cofactor biosynthesis; molybdopterin biosynthesis.</text>
</comment>
<dbReference type="PANTHER" id="PTHR23404">
    <property type="entry name" value="MOLYBDOPTERIN SYNTHASE RELATED"/>
    <property type="match status" value="1"/>
</dbReference>
<comment type="catalytic activity">
    <reaction evidence="11">
        <text>2 [molybdopterin-synthase sulfur-carrier protein]-C-terminal-Gly-aminoethanethioate + cyclic pyranopterin phosphate + H2O = molybdopterin + 2 [molybdopterin-synthase sulfur-carrier protein]-C-terminal Gly-Gly + 2 H(+)</text>
        <dbReference type="Rhea" id="RHEA:26333"/>
        <dbReference type="Rhea" id="RHEA-COMP:12202"/>
        <dbReference type="Rhea" id="RHEA-COMP:19907"/>
        <dbReference type="ChEBI" id="CHEBI:15377"/>
        <dbReference type="ChEBI" id="CHEBI:15378"/>
        <dbReference type="ChEBI" id="CHEBI:58698"/>
        <dbReference type="ChEBI" id="CHEBI:59648"/>
        <dbReference type="ChEBI" id="CHEBI:90778"/>
        <dbReference type="ChEBI" id="CHEBI:232372"/>
        <dbReference type="EC" id="2.8.1.12"/>
    </reaction>
</comment>
<organism evidence="12 13">
    <name type="scientific">Faucicola atlantae</name>
    <dbReference type="NCBI Taxonomy" id="34059"/>
    <lineage>
        <taxon>Bacteria</taxon>
        <taxon>Pseudomonadati</taxon>
        <taxon>Pseudomonadota</taxon>
        <taxon>Gammaproteobacteria</taxon>
        <taxon>Moraxellales</taxon>
        <taxon>Moraxellaceae</taxon>
        <taxon>Faucicola</taxon>
    </lineage>
</organism>
<evidence type="ECO:0000256" key="9">
    <source>
        <dbReference type="ARBA" id="ARBA00030781"/>
    </source>
</evidence>
<dbReference type="InterPro" id="IPR036563">
    <property type="entry name" value="MoaE_sf"/>
</dbReference>
<keyword evidence="5" id="KW-0501">Molybdenum cofactor biosynthesis</keyword>
<comment type="subunit">
    <text evidence="6">Heterotetramer of 2 MoaD subunits and 2 MoaE subunits. Also stable as homodimer. The enzyme changes between these two forms during catalysis.</text>
</comment>
<evidence type="ECO:0000256" key="5">
    <source>
        <dbReference type="ARBA" id="ARBA00023150"/>
    </source>
</evidence>
<reference evidence="12 13" key="1">
    <citation type="submission" date="2016-06" db="EMBL/GenBank/DDBJ databases">
        <title>Draft genome of Moraxella atlantae CCUG 66109.</title>
        <authorList>
            <person name="Salva-Serra F."/>
            <person name="Engstrom-Jakobsson H."/>
            <person name="Thorell K."/>
            <person name="Gonzales-Siles L."/>
            <person name="Karlsson R."/>
            <person name="Boulund F."/>
            <person name="Engstrand L."/>
            <person name="Kristiansson E."/>
            <person name="Moore E."/>
        </authorList>
    </citation>
    <scope>NUCLEOTIDE SEQUENCE [LARGE SCALE GENOMIC DNA]</scope>
    <source>
        <strain evidence="12 13">CCUG 66109</strain>
    </source>
</reference>
<evidence type="ECO:0000256" key="1">
    <source>
        <dbReference type="ARBA" id="ARBA00005046"/>
    </source>
</evidence>
<dbReference type="EMBL" id="LZMZ01000005">
    <property type="protein sequence ID" value="OBX80606.1"/>
    <property type="molecule type" value="Genomic_DNA"/>
</dbReference>
<evidence type="ECO:0000256" key="10">
    <source>
        <dbReference type="ARBA" id="ARBA00032474"/>
    </source>
</evidence>
<sequence>MSYRPTATLTTATLSEAQAYDTAIKQGFALLASPIDDHRLKTALHHDTCGALVTFEGWVRNHNNTRPVKALHYHAYEQLALAQGAQLAAAVKQQFAIVHALAVHRVGELAIGDMAIWIGITAAHRQPAFAACEWLLNAIKADVAIWKQEFYHDSDAALWLSNNG</sequence>
<evidence type="ECO:0000256" key="2">
    <source>
        <dbReference type="ARBA" id="ARBA00005426"/>
    </source>
</evidence>
<dbReference type="AlphaFoldDB" id="A0A1B8QF92"/>
<protein>
    <recommendedName>
        <fullName evidence="4">Molybdopterin synthase catalytic subunit</fullName>
        <ecNumber evidence="3">2.8.1.12</ecNumber>
    </recommendedName>
    <alternativeName>
        <fullName evidence="9">MPT synthase subunit 2</fullName>
    </alternativeName>
    <alternativeName>
        <fullName evidence="7">Molybdenum cofactor biosynthesis protein E</fullName>
    </alternativeName>
    <alternativeName>
        <fullName evidence="8">Molybdopterin-converting factor large subunit</fullName>
    </alternativeName>
    <alternativeName>
        <fullName evidence="10">Molybdopterin-converting factor subunit 2</fullName>
    </alternativeName>
</protein>
<dbReference type="Gene3D" id="3.90.1170.40">
    <property type="entry name" value="Molybdopterin biosynthesis MoaE subunit"/>
    <property type="match status" value="1"/>
</dbReference>
<proteinExistence type="inferred from homology"/>
<accession>A0A1B8QF92</accession>
<evidence type="ECO:0000256" key="8">
    <source>
        <dbReference type="ARBA" id="ARBA00030407"/>
    </source>
</evidence>
<dbReference type="SUPFAM" id="SSF54690">
    <property type="entry name" value="Molybdopterin synthase subunit MoaE"/>
    <property type="match status" value="1"/>
</dbReference>
<evidence type="ECO:0000256" key="11">
    <source>
        <dbReference type="ARBA" id="ARBA00049878"/>
    </source>
</evidence>
<dbReference type="STRING" id="34059.A9308_03455"/>
<evidence type="ECO:0000256" key="6">
    <source>
        <dbReference type="ARBA" id="ARBA00026066"/>
    </source>
</evidence>
<dbReference type="RefSeq" id="WP_067234821.1">
    <property type="nucleotide sequence ID" value="NZ_CP171125.1"/>
</dbReference>